<evidence type="ECO:0000313" key="3">
    <source>
        <dbReference type="Proteomes" id="UP000298652"/>
    </source>
</evidence>
<proteinExistence type="predicted"/>
<keyword evidence="3" id="KW-1185">Reference proteome</keyword>
<feature type="region of interest" description="Disordered" evidence="1">
    <location>
        <begin position="1"/>
        <end position="59"/>
    </location>
</feature>
<dbReference type="EMBL" id="CM016552">
    <property type="protein sequence ID" value="TKW38103.1"/>
    <property type="molecule type" value="Genomic_DNA"/>
</dbReference>
<evidence type="ECO:0000256" key="1">
    <source>
        <dbReference type="SAM" id="MobiDB-lite"/>
    </source>
</evidence>
<accession>A0A4U6W977</accession>
<sequence>MRYRPPGRLARHRPPPDPRLRRGPPASRRLPSVMGPGRPVPPRAHEDPSSGAPRAALPGISATRAPSVACRARAGAFSPAGKVTPPPSPAIHQIQRPPSAPLHTDTSEQVVQPRATSKSAMPPPGLPHERRGVAVTAAPHRHELKSEGVSAKHVTGEIMPLRYYMVVKVVSFQSIHASDASSDGGQWRRDKTNAMAIFPLLSFLEYN</sequence>
<gene>
    <name evidence="2" type="ORF">SEVIR_1G091800v2</name>
</gene>
<dbReference type="Gramene" id="TKW38103">
    <property type="protein sequence ID" value="TKW38103"/>
    <property type="gene ID" value="SEVIR_1G091800v2"/>
</dbReference>
<name>A0A4U6W977_SETVI</name>
<feature type="compositionally biased region" description="Polar residues" evidence="1">
    <location>
        <begin position="107"/>
        <end position="119"/>
    </location>
</feature>
<dbReference type="AlphaFoldDB" id="A0A4U6W977"/>
<dbReference type="Proteomes" id="UP000298652">
    <property type="component" value="Chromosome 1"/>
</dbReference>
<feature type="region of interest" description="Disordered" evidence="1">
    <location>
        <begin position="77"/>
        <end position="130"/>
    </location>
</feature>
<protein>
    <submittedName>
        <fullName evidence="2">Uncharacterized protein</fullName>
    </submittedName>
</protein>
<evidence type="ECO:0000313" key="2">
    <source>
        <dbReference type="EMBL" id="TKW38103.1"/>
    </source>
</evidence>
<feature type="compositionally biased region" description="Basic residues" evidence="1">
    <location>
        <begin position="1"/>
        <end position="13"/>
    </location>
</feature>
<organism evidence="2 3">
    <name type="scientific">Setaria viridis</name>
    <name type="common">Green bristlegrass</name>
    <name type="synonym">Setaria italica subsp. viridis</name>
    <dbReference type="NCBI Taxonomy" id="4556"/>
    <lineage>
        <taxon>Eukaryota</taxon>
        <taxon>Viridiplantae</taxon>
        <taxon>Streptophyta</taxon>
        <taxon>Embryophyta</taxon>
        <taxon>Tracheophyta</taxon>
        <taxon>Spermatophyta</taxon>
        <taxon>Magnoliopsida</taxon>
        <taxon>Liliopsida</taxon>
        <taxon>Poales</taxon>
        <taxon>Poaceae</taxon>
        <taxon>PACMAD clade</taxon>
        <taxon>Panicoideae</taxon>
        <taxon>Panicodae</taxon>
        <taxon>Paniceae</taxon>
        <taxon>Cenchrinae</taxon>
        <taxon>Setaria</taxon>
    </lineage>
</organism>
<reference evidence="2" key="1">
    <citation type="submission" date="2019-03" db="EMBL/GenBank/DDBJ databases">
        <title>WGS assembly of Setaria viridis.</title>
        <authorList>
            <person name="Huang P."/>
            <person name="Jenkins J."/>
            <person name="Grimwood J."/>
            <person name="Barry K."/>
            <person name="Healey A."/>
            <person name="Mamidi S."/>
            <person name="Sreedasyam A."/>
            <person name="Shu S."/>
            <person name="Feldman M."/>
            <person name="Wu J."/>
            <person name="Yu Y."/>
            <person name="Chen C."/>
            <person name="Johnson J."/>
            <person name="Rokhsar D."/>
            <person name="Baxter I."/>
            <person name="Schmutz J."/>
            <person name="Brutnell T."/>
            <person name="Kellogg E."/>
        </authorList>
    </citation>
    <scope>NUCLEOTIDE SEQUENCE [LARGE SCALE GENOMIC DNA]</scope>
</reference>